<dbReference type="OrthoDB" id="8083719at2"/>
<dbReference type="Proteomes" id="UP000237682">
    <property type="component" value="Unassembled WGS sequence"/>
</dbReference>
<evidence type="ECO:0000313" key="2">
    <source>
        <dbReference type="Proteomes" id="UP000237682"/>
    </source>
</evidence>
<keyword evidence="2" id="KW-1185">Reference proteome</keyword>
<proteinExistence type="predicted"/>
<comment type="caution">
    <text evidence="1">The sequence shown here is derived from an EMBL/GenBank/DDBJ whole genome shotgun (WGS) entry which is preliminary data.</text>
</comment>
<reference evidence="1 2" key="1">
    <citation type="submission" date="2018-02" db="EMBL/GenBank/DDBJ databases">
        <title>Whole genome sequencing of endophytic bacterium.</title>
        <authorList>
            <person name="Eedara R."/>
            <person name="Podile A.R."/>
        </authorList>
    </citation>
    <scope>NUCLEOTIDE SEQUENCE [LARGE SCALE GENOMIC DNA]</scope>
    <source>
        <strain evidence="1 2">RP1T</strain>
    </source>
</reference>
<dbReference type="AlphaFoldDB" id="A0A2S9Q7M1"/>
<dbReference type="EMBL" id="PUEJ01000009">
    <property type="protein sequence ID" value="PRH85352.1"/>
    <property type="molecule type" value="Genomic_DNA"/>
</dbReference>
<sequence>MHILNIRPSYEPGVVARFDIEITEHLRLFGLMLTRNQDGKMRTYAPNACGRKAATFHPVLATRITDAAVAALSAGGARHAA</sequence>
<name>A0A2S9Q7M1_9HYPH</name>
<dbReference type="RefSeq" id="WP_105864441.1">
    <property type="nucleotide sequence ID" value="NZ_PUEJ01000009.1"/>
</dbReference>
<organism evidence="1 2">
    <name type="scientific">Labrys okinawensis</name>
    <dbReference type="NCBI Taxonomy" id="346911"/>
    <lineage>
        <taxon>Bacteria</taxon>
        <taxon>Pseudomonadati</taxon>
        <taxon>Pseudomonadota</taxon>
        <taxon>Alphaproteobacteria</taxon>
        <taxon>Hyphomicrobiales</taxon>
        <taxon>Xanthobacteraceae</taxon>
        <taxon>Labrys</taxon>
    </lineage>
</organism>
<gene>
    <name evidence="1" type="ORF">C5L14_23210</name>
</gene>
<evidence type="ECO:0000313" key="1">
    <source>
        <dbReference type="EMBL" id="PRH85352.1"/>
    </source>
</evidence>
<accession>A0A2S9Q7M1</accession>
<protein>
    <submittedName>
        <fullName evidence="1">Uncharacterized protein</fullName>
    </submittedName>
</protein>